<organism evidence="2">
    <name type="scientific">marine sediment metagenome</name>
    <dbReference type="NCBI Taxonomy" id="412755"/>
    <lineage>
        <taxon>unclassified sequences</taxon>
        <taxon>metagenomes</taxon>
        <taxon>ecological metagenomes</taxon>
    </lineage>
</organism>
<keyword evidence="1" id="KW-0472">Membrane</keyword>
<dbReference type="EMBL" id="LAZR01001696">
    <property type="protein sequence ID" value="KKN40587.1"/>
    <property type="molecule type" value="Genomic_DNA"/>
</dbReference>
<gene>
    <name evidence="2" type="ORF">LCGC14_0731760</name>
</gene>
<sequence>MMLNELIATAIGEVGIAWFDFYSIGTSALGLDYFYSIFLLFFL</sequence>
<comment type="caution">
    <text evidence="2">The sequence shown here is derived from an EMBL/GenBank/DDBJ whole genome shotgun (WGS) entry which is preliminary data.</text>
</comment>
<keyword evidence="1" id="KW-1133">Transmembrane helix</keyword>
<name>A0A0F9QUA8_9ZZZZ</name>
<evidence type="ECO:0000313" key="2">
    <source>
        <dbReference type="EMBL" id="KKN40587.1"/>
    </source>
</evidence>
<accession>A0A0F9QUA8</accession>
<proteinExistence type="predicted"/>
<evidence type="ECO:0000256" key="1">
    <source>
        <dbReference type="SAM" id="Phobius"/>
    </source>
</evidence>
<reference evidence="2" key="1">
    <citation type="journal article" date="2015" name="Nature">
        <title>Complex archaea that bridge the gap between prokaryotes and eukaryotes.</title>
        <authorList>
            <person name="Spang A."/>
            <person name="Saw J.H."/>
            <person name="Jorgensen S.L."/>
            <person name="Zaremba-Niedzwiedzka K."/>
            <person name="Martijn J."/>
            <person name="Lind A.E."/>
            <person name="van Eijk R."/>
            <person name="Schleper C."/>
            <person name="Guy L."/>
            <person name="Ettema T.J."/>
        </authorList>
    </citation>
    <scope>NUCLEOTIDE SEQUENCE</scope>
</reference>
<feature type="transmembrane region" description="Helical" evidence="1">
    <location>
        <begin position="21"/>
        <end position="42"/>
    </location>
</feature>
<keyword evidence="1" id="KW-0812">Transmembrane</keyword>
<dbReference type="AlphaFoldDB" id="A0A0F9QUA8"/>
<protein>
    <submittedName>
        <fullName evidence="2">Uncharacterized protein</fullName>
    </submittedName>
</protein>